<dbReference type="PROSITE" id="PS50030">
    <property type="entry name" value="UBA"/>
    <property type="match status" value="1"/>
</dbReference>
<comment type="catalytic activity">
    <reaction evidence="16">
        <text>L-seryl-[protein] + ATP = O-phospho-L-seryl-[protein] + ADP + H(+)</text>
        <dbReference type="Rhea" id="RHEA:17989"/>
        <dbReference type="Rhea" id="RHEA-COMP:9863"/>
        <dbReference type="Rhea" id="RHEA-COMP:11604"/>
        <dbReference type="ChEBI" id="CHEBI:15378"/>
        <dbReference type="ChEBI" id="CHEBI:29999"/>
        <dbReference type="ChEBI" id="CHEBI:30616"/>
        <dbReference type="ChEBI" id="CHEBI:83421"/>
        <dbReference type="ChEBI" id="CHEBI:456216"/>
        <dbReference type="EC" id="2.7.11.1"/>
    </reaction>
</comment>
<evidence type="ECO:0000256" key="18">
    <source>
        <dbReference type="ARBA" id="ARBA00074971"/>
    </source>
</evidence>
<feature type="compositionally biased region" description="Polar residues" evidence="21">
    <location>
        <begin position="408"/>
        <end position="418"/>
    </location>
</feature>
<comment type="similarity">
    <text evidence="3">Belongs to the protein kinase superfamily. CAMK Ser/Thr protein kinase family.</text>
</comment>
<evidence type="ECO:0000256" key="7">
    <source>
        <dbReference type="ARBA" id="ARBA00022553"/>
    </source>
</evidence>
<dbReference type="Pfam" id="PF00069">
    <property type="entry name" value="Pkinase"/>
    <property type="match status" value="1"/>
</dbReference>
<dbReference type="EMBL" id="JBBCAQ010000037">
    <property type="protein sequence ID" value="KAK7573796.1"/>
    <property type="molecule type" value="Genomic_DNA"/>
</dbReference>
<evidence type="ECO:0000256" key="4">
    <source>
        <dbReference type="ARBA" id="ARBA00012513"/>
    </source>
</evidence>
<keyword evidence="9" id="KW-0479">Metal-binding</keyword>
<keyword evidence="8" id="KW-0808">Transferase</keyword>
<evidence type="ECO:0000256" key="3">
    <source>
        <dbReference type="ARBA" id="ARBA00006692"/>
    </source>
</evidence>
<dbReference type="GO" id="GO:0005634">
    <property type="term" value="C:nucleus"/>
    <property type="evidence" value="ECO:0007669"/>
    <property type="project" value="UniProtKB-SubCell"/>
</dbReference>
<dbReference type="Gene3D" id="1.10.510.10">
    <property type="entry name" value="Transferase(Phosphotransferase) domain 1"/>
    <property type="match status" value="1"/>
</dbReference>
<sequence length="764" mass="83510">MHRGGPRCSYDGSKIAGLYDLEETLGRGHFAVVKLARHVFTGEKVAVKVIDKTKLDEVSKNHLFQEVRCMKLVQHPNVVRLYEVIDTNSKLYLILELADGGDLYDYIMRHEAGLSEAVAQEYFAQIVRAISYCHQLHVVHRDLKPENVVFFERVGVVKLTDFGFSNKFCPGQKLETSCGSLAYSAPEILLGDSYDAPAVDIWSLGVILYMLVCGQAPFQEANDSETLTMIMDCKYTIPSYISEDCKRLIARMLVRQPEKRATLDEIAKDPWLKNIQSDNVTKPLASRENISEEDHNVIVEKMISGGVATKELIAEALQKDAYNHITATYYLLAERKLRSLEPKNKFAGKQIPRVNVDACNENDSSSQSYPNNHTLLGMPRPVLDIVQRTRKCSIVTEEEDEDDDGCASDSSLHSSLNRRGSRSEGKLNLAVQELRKDALAGTSLDPGSPGTPVSSISPQHPSSKMLPAPLVSARSSPQLGLDEISEDGVIVRSGSSTPRNFLSFEQRRSRFRKSRTASCSSSEASDEDSEGRKKRGSTKSLHRQREPRDPSGNGGSASGNAPPPPHGSENASSGDSGGSGNGGASEPRDPSFGGGSSAGHTSLADSADAGGGRRHCLYGRHRRRVETRLRESQSLNRITEVQECEPQPLAATIVGSATVSLTSTTTTPQLACRSPENVDRVSVASAGGAKKSSASANGTLLERLVSKKERIKKNAIIGKCINLQRKLCMPLLKRGRLYKTQSCTEVHTTKDINQNVKSTLKISN</sequence>
<dbReference type="PROSITE" id="PS50011">
    <property type="entry name" value="PROTEIN_KINASE_DOM"/>
    <property type="match status" value="1"/>
</dbReference>
<dbReference type="CDD" id="cd14339">
    <property type="entry name" value="UBA_SNRK"/>
    <property type="match status" value="1"/>
</dbReference>
<keyword evidence="13" id="KW-0460">Magnesium</keyword>
<comment type="subcellular location">
    <subcellularLocation>
        <location evidence="2">Nucleus</location>
    </subcellularLocation>
</comment>
<evidence type="ECO:0000256" key="2">
    <source>
        <dbReference type="ARBA" id="ARBA00004123"/>
    </source>
</evidence>
<feature type="region of interest" description="Disordered" evidence="21">
    <location>
        <begin position="396"/>
        <end position="424"/>
    </location>
</feature>
<dbReference type="InterPro" id="IPR017441">
    <property type="entry name" value="Protein_kinase_ATP_BS"/>
</dbReference>
<evidence type="ECO:0000256" key="13">
    <source>
        <dbReference type="ARBA" id="ARBA00022842"/>
    </source>
</evidence>
<dbReference type="InterPro" id="IPR015940">
    <property type="entry name" value="UBA"/>
</dbReference>
<name>A0AAN9TJ52_9HEMI</name>
<feature type="domain" description="Protein kinase" evidence="22">
    <location>
        <begin position="19"/>
        <end position="272"/>
    </location>
</feature>
<dbReference type="SUPFAM" id="SSF56112">
    <property type="entry name" value="Protein kinase-like (PK-like)"/>
    <property type="match status" value="1"/>
</dbReference>
<evidence type="ECO:0000256" key="21">
    <source>
        <dbReference type="SAM" id="MobiDB-lite"/>
    </source>
</evidence>
<comment type="catalytic activity">
    <reaction evidence="15">
        <text>L-threonyl-[protein] + ATP = O-phospho-L-threonyl-[protein] + ADP + H(+)</text>
        <dbReference type="Rhea" id="RHEA:46608"/>
        <dbReference type="Rhea" id="RHEA-COMP:11060"/>
        <dbReference type="Rhea" id="RHEA-COMP:11605"/>
        <dbReference type="ChEBI" id="CHEBI:15378"/>
        <dbReference type="ChEBI" id="CHEBI:30013"/>
        <dbReference type="ChEBI" id="CHEBI:30616"/>
        <dbReference type="ChEBI" id="CHEBI:61977"/>
        <dbReference type="ChEBI" id="CHEBI:456216"/>
        <dbReference type="EC" id="2.7.11.1"/>
    </reaction>
</comment>
<dbReference type="CDD" id="cd14074">
    <property type="entry name" value="STKc_SNRK"/>
    <property type="match status" value="1"/>
</dbReference>
<reference evidence="24 25" key="1">
    <citation type="submission" date="2024-03" db="EMBL/GenBank/DDBJ databases">
        <title>Adaptation during the transition from Ophiocordyceps entomopathogen to insect associate is accompanied by gene loss and intensified selection.</title>
        <authorList>
            <person name="Ward C.M."/>
            <person name="Onetto C.A."/>
            <person name="Borneman A.R."/>
        </authorList>
    </citation>
    <scope>NUCLEOTIDE SEQUENCE [LARGE SCALE GENOMIC DNA]</scope>
    <source>
        <strain evidence="24">AWRI1</strain>
        <tissue evidence="24">Single Adult Female</tissue>
    </source>
</reference>
<dbReference type="InterPro" id="IPR011009">
    <property type="entry name" value="Kinase-like_dom_sf"/>
</dbReference>
<dbReference type="PANTHER" id="PTHR24346">
    <property type="entry name" value="MAP/MICROTUBULE AFFINITY-REGULATING KINASE"/>
    <property type="match status" value="1"/>
</dbReference>
<dbReference type="GO" id="GO:0005737">
    <property type="term" value="C:cytoplasm"/>
    <property type="evidence" value="ECO:0007669"/>
    <property type="project" value="TreeGrafter"/>
</dbReference>
<evidence type="ECO:0000256" key="1">
    <source>
        <dbReference type="ARBA" id="ARBA00001946"/>
    </source>
</evidence>
<evidence type="ECO:0000256" key="12">
    <source>
        <dbReference type="ARBA" id="ARBA00022840"/>
    </source>
</evidence>
<evidence type="ECO:0000256" key="10">
    <source>
        <dbReference type="ARBA" id="ARBA00022741"/>
    </source>
</evidence>
<dbReference type="FunFam" id="1.10.510.10:FF:000166">
    <property type="entry name" value="SNF-related serine/threonine-protein kinase"/>
    <property type="match status" value="1"/>
</dbReference>
<keyword evidence="11" id="KW-0418">Kinase</keyword>
<feature type="compositionally biased region" description="Polar residues" evidence="21">
    <location>
        <begin position="451"/>
        <end position="462"/>
    </location>
</feature>
<dbReference type="PROSITE" id="PS00107">
    <property type="entry name" value="PROTEIN_KINASE_ATP"/>
    <property type="match status" value="1"/>
</dbReference>
<gene>
    <name evidence="24" type="ORF">V9T40_010987</name>
</gene>
<keyword evidence="12 20" id="KW-0067">ATP-binding</keyword>
<feature type="region of interest" description="Disordered" evidence="21">
    <location>
        <begin position="507"/>
        <end position="614"/>
    </location>
</feature>
<keyword evidence="25" id="KW-1185">Reference proteome</keyword>
<evidence type="ECO:0000256" key="17">
    <source>
        <dbReference type="ARBA" id="ARBA00054738"/>
    </source>
</evidence>
<keyword evidence="5" id="KW-0488">Methylation</keyword>
<evidence type="ECO:0000256" key="19">
    <source>
        <dbReference type="ARBA" id="ARBA00077142"/>
    </source>
</evidence>
<feature type="binding site" evidence="20">
    <location>
        <position position="48"/>
    </location>
    <ligand>
        <name>ATP</name>
        <dbReference type="ChEBI" id="CHEBI:30616"/>
    </ligand>
</feature>
<evidence type="ECO:0000256" key="14">
    <source>
        <dbReference type="ARBA" id="ARBA00023242"/>
    </source>
</evidence>
<dbReference type="AlphaFoldDB" id="A0AAN9TJ52"/>
<feature type="region of interest" description="Disordered" evidence="21">
    <location>
        <begin position="440"/>
        <end position="468"/>
    </location>
</feature>
<evidence type="ECO:0000313" key="25">
    <source>
        <dbReference type="Proteomes" id="UP001367676"/>
    </source>
</evidence>
<dbReference type="EC" id="2.7.11.1" evidence="4"/>
<evidence type="ECO:0000256" key="16">
    <source>
        <dbReference type="ARBA" id="ARBA00048679"/>
    </source>
</evidence>
<evidence type="ECO:0000256" key="15">
    <source>
        <dbReference type="ARBA" id="ARBA00047899"/>
    </source>
</evidence>
<evidence type="ECO:0000313" key="24">
    <source>
        <dbReference type="EMBL" id="KAK7573796.1"/>
    </source>
</evidence>
<accession>A0AAN9TJ52</accession>
<evidence type="ECO:0000256" key="6">
    <source>
        <dbReference type="ARBA" id="ARBA00022527"/>
    </source>
</evidence>
<evidence type="ECO:0000256" key="5">
    <source>
        <dbReference type="ARBA" id="ARBA00022481"/>
    </source>
</evidence>
<dbReference type="GO" id="GO:0005524">
    <property type="term" value="F:ATP binding"/>
    <property type="evidence" value="ECO:0007669"/>
    <property type="project" value="UniProtKB-UniRule"/>
</dbReference>
<comment type="function">
    <text evidence="17">May play a role in hematopoietic cell proliferation or differentiation. Potential mediator of neuronal apoptosis.</text>
</comment>
<evidence type="ECO:0000256" key="20">
    <source>
        <dbReference type="PROSITE-ProRule" id="PRU10141"/>
    </source>
</evidence>
<dbReference type="PANTHER" id="PTHR24346:SF45">
    <property type="entry name" value="PROTEIN KINASE DOMAIN-CONTAINING PROTEIN"/>
    <property type="match status" value="1"/>
</dbReference>
<proteinExistence type="inferred from homology"/>
<protein>
    <recommendedName>
        <fullName evidence="18">SNF-related serine/threonine-protein kinase</fullName>
        <ecNumber evidence="4">2.7.11.1</ecNumber>
    </recommendedName>
    <alternativeName>
        <fullName evidence="19">SNF1-related kinase</fullName>
    </alternativeName>
</protein>
<evidence type="ECO:0000256" key="8">
    <source>
        <dbReference type="ARBA" id="ARBA00022679"/>
    </source>
</evidence>
<dbReference type="InterPro" id="IPR008271">
    <property type="entry name" value="Ser/Thr_kinase_AS"/>
</dbReference>
<organism evidence="24 25">
    <name type="scientific">Parthenolecanium corni</name>
    <dbReference type="NCBI Taxonomy" id="536013"/>
    <lineage>
        <taxon>Eukaryota</taxon>
        <taxon>Metazoa</taxon>
        <taxon>Ecdysozoa</taxon>
        <taxon>Arthropoda</taxon>
        <taxon>Hexapoda</taxon>
        <taxon>Insecta</taxon>
        <taxon>Pterygota</taxon>
        <taxon>Neoptera</taxon>
        <taxon>Paraneoptera</taxon>
        <taxon>Hemiptera</taxon>
        <taxon>Sternorrhyncha</taxon>
        <taxon>Coccoidea</taxon>
        <taxon>Coccidae</taxon>
        <taxon>Parthenolecanium</taxon>
    </lineage>
</organism>
<feature type="compositionally biased region" description="Basic residues" evidence="21">
    <location>
        <begin position="532"/>
        <end position="542"/>
    </location>
</feature>
<keyword evidence="6" id="KW-0723">Serine/threonine-protein kinase</keyword>
<dbReference type="PROSITE" id="PS00108">
    <property type="entry name" value="PROTEIN_KINASE_ST"/>
    <property type="match status" value="1"/>
</dbReference>
<dbReference type="GO" id="GO:0035556">
    <property type="term" value="P:intracellular signal transduction"/>
    <property type="evidence" value="ECO:0007669"/>
    <property type="project" value="TreeGrafter"/>
</dbReference>
<dbReference type="InterPro" id="IPR000719">
    <property type="entry name" value="Prot_kinase_dom"/>
</dbReference>
<feature type="compositionally biased region" description="Acidic residues" evidence="21">
    <location>
        <begin position="396"/>
        <end position="406"/>
    </location>
</feature>
<evidence type="ECO:0000259" key="22">
    <source>
        <dbReference type="PROSITE" id="PS50011"/>
    </source>
</evidence>
<dbReference type="GO" id="GO:0046872">
    <property type="term" value="F:metal ion binding"/>
    <property type="evidence" value="ECO:0007669"/>
    <property type="project" value="UniProtKB-KW"/>
</dbReference>
<dbReference type="FunFam" id="3.30.200.20:FF:000003">
    <property type="entry name" value="Non-specific serine/threonine protein kinase"/>
    <property type="match status" value="1"/>
</dbReference>
<comment type="cofactor">
    <cofactor evidence="1">
        <name>Mg(2+)</name>
        <dbReference type="ChEBI" id="CHEBI:18420"/>
    </cofactor>
</comment>
<feature type="domain" description="UBA" evidence="23">
    <location>
        <begin position="292"/>
        <end position="334"/>
    </location>
</feature>
<dbReference type="SMART" id="SM00220">
    <property type="entry name" value="S_TKc"/>
    <property type="match status" value="1"/>
</dbReference>
<keyword evidence="7" id="KW-0597">Phosphoprotein</keyword>
<dbReference type="Proteomes" id="UP001367676">
    <property type="component" value="Unassembled WGS sequence"/>
</dbReference>
<evidence type="ECO:0000256" key="9">
    <source>
        <dbReference type="ARBA" id="ARBA00022723"/>
    </source>
</evidence>
<comment type="caution">
    <text evidence="24">The sequence shown here is derived from an EMBL/GenBank/DDBJ whole genome shotgun (WGS) entry which is preliminary data.</text>
</comment>
<evidence type="ECO:0000256" key="11">
    <source>
        <dbReference type="ARBA" id="ARBA00022777"/>
    </source>
</evidence>
<dbReference type="GO" id="GO:0004674">
    <property type="term" value="F:protein serine/threonine kinase activity"/>
    <property type="evidence" value="ECO:0007669"/>
    <property type="project" value="UniProtKB-KW"/>
</dbReference>
<keyword evidence="10 20" id="KW-0547">Nucleotide-binding</keyword>
<evidence type="ECO:0000259" key="23">
    <source>
        <dbReference type="PROSITE" id="PS50030"/>
    </source>
</evidence>
<keyword evidence="14" id="KW-0539">Nucleus</keyword>